<evidence type="ECO:0000313" key="8">
    <source>
        <dbReference type="Proteomes" id="UP000694569"/>
    </source>
</evidence>
<dbReference type="SUPFAM" id="SSF64593">
    <property type="entry name" value="Intermediate filament protein, coiled coil region"/>
    <property type="match status" value="2"/>
</dbReference>
<feature type="coiled-coil region" evidence="4">
    <location>
        <begin position="226"/>
        <end position="366"/>
    </location>
</feature>
<dbReference type="GO" id="GO:0045109">
    <property type="term" value="P:intermediate filament organization"/>
    <property type="evidence" value="ECO:0007669"/>
    <property type="project" value="TreeGrafter"/>
</dbReference>
<dbReference type="PANTHER" id="PTHR23239:SF377">
    <property type="entry name" value="KERATIN 34"/>
    <property type="match status" value="1"/>
</dbReference>
<evidence type="ECO:0000256" key="5">
    <source>
        <dbReference type="SAM" id="MobiDB-lite"/>
    </source>
</evidence>
<dbReference type="Pfam" id="PF00038">
    <property type="entry name" value="Filament"/>
    <property type="match status" value="1"/>
</dbReference>
<dbReference type="GO" id="GO:0005198">
    <property type="term" value="F:structural molecule activity"/>
    <property type="evidence" value="ECO:0007669"/>
    <property type="project" value="InterPro"/>
</dbReference>
<feature type="compositionally biased region" description="Polar residues" evidence="5">
    <location>
        <begin position="1"/>
        <end position="16"/>
    </location>
</feature>
<evidence type="ECO:0000256" key="2">
    <source>
        <dbReference type="ARBA" id="ARBA00023054"/>
    </source>
</evidence>
<dbReference type="InterPro" id="IPR039008">
    <property type="entry name" value="IF_rod_dom"/>
</dbReference>
<evidence type="ECO:0000313" key="7">
    <source>
        <dbReference type="Ensembl" id="ENSLLEP00000038769.1"/>
    </source>
</evidence>
<feature type="region of interest" description="Disordered" evidence="5">
    <location>
        <begin position="446"/>
        <end position="465"/>
    </location>
</feature>
<dbReference type="InterPro" id="IPR018039">
    <property type="entry name" value="IF_conserved"/>
</dbReference>
<evidence type="ECO:0000256" key="1">
    <source>
        <dbReference type="ARBA" id="ARBA00022754"/>
    </source>
</evidence>
<feature type="compositionally biased region" description="Basic residues" evidence="5">
    <location>
        <begin position="25"/>
        <end position="38"/>
    </location>
</feature>
<comment type="similarity">
    <text evidence="3">Belongs to the intermediate filament family.</text>
</comment>
<dbReference type="Ensembl" id="ENSLLET00000040304.1">
    <property type="protein sequence ID" value="ENSLLEP00000038769.1"/>
    <property type="gene ID" value="ENSLLEG00000024414.1"/>
</dbReference>
<feature type="coiled-coil region" evidence="4">
    <location>
        <begin position="134"/>
        <end position="168"/>
    </location>
</feature>
<dbReference type="Gene3D" id="1.20.5.500">
    <property type="entry name" value="Single helix bin"/>
    <property type="match status" value="1"/>
</dbReference>
<dbReference type="GO" id="GO:0005882">
    <property type="term" value="C:intermediate filament"/>
    <property type="evidence" value="ECO:0007669"/>
    <property type="project" value="UniProtKB-KW"/>
</dbReference>
<evidence type="ECO:0000259" key="6">
    <source>
        <dbReference type="PROSITE" id="PS51842"/>
    </source>
</evidence>
<sequence length="465" mass="52727">MSHAKNQYSSGFSNKSCHIGGHSQHGSKHVSLVHHGKQQHGGSYLSSHGGSLQGGSYTSHHGATISSTHGGKHSSHHGGHYRAPSVHGGSGGKGISISKHSSFSHGDHSHDSSFGSHNIWKKTGLLSVNEKETMQSLNDRLACYMEKVRSLENENNQLERHIREWYERNQPSVLPDSSNFFRIIRELQGQISATSVENARIFLQIDNARLATDDFKNKYEMELRLRNNVEGDVNGLRKVLECLNREICDLEMQVRNLTEELQQMKRNHDEEVNALRAQLGQRVNVEVDAAPSRDLNRSLFEIRQQYENLMERNLREAENMFLQRIEELNHQVASGSEQLQTVQTELIDLKRNVQTLEIELQSQISRKCALEGNLAEIEAGYSSQLSQLQGLINSVESQLTQVRSDLEHQNHEYRILMDQKNHLEMEIATYKRLLEGHDLHVSSHSFLDGKQGSHNSSDHSYHSKC</sequence>
<proteinExistence type="inferred from homology"/>
<dbReference type="AlphaFoldDB" id="A0A8C5QKH8"/>
<evidence type="ECO:0000256" key="3">
    <source>
        <dbReference type="RuleBase" id="RU000685"/>
    </source>
</evidence>
<feature type="compositionally biased region" description="Low complexity" evidence="5">
    <location>
        <begin position="40"/>
        <end position="57"/>
    </location>
</feature>
<accession>A0A8C5QKH8</accession>
<feature type="region of interest" description="Disordered" evidence="5">
    <location>
        <begin position="1"/>
        <end position="114"/>
    </location>
</feature>
<reference evidence="7" key="2">
    <citation type="submission" date="2025-09" db="UniProtKB">
        <authorList>
            <consortium name="Ensembl"/>
        </authorList>
    </citation>
    <scope>IDENTIFICATION</scope>
</reference>
<dbReference type="InterPro" id="IPR002957">
    <property type="entry name" value="Keratin_I"/>
</dbReference>
<feature type="coiled-coil region" evidence="4">
    <location>
        <begin position="392"/>
        <end position="426"/>
    </location>
</feature>
<dbReference type="PROSITE" id="PS51842">
    <property type="entry name" value="IF_ROD_2"/>
    <property type="match status" value="1"/>
</dbReference>
<dbReference type="GeneTree" id="ENSGT00940000161311"/>
<organism evidence="7 8">
    <name type="scientific">Leptobrachium leishanense</name>
    <name type="common">Leishan spiny toad</name>
    <dbReference type="NCBI Taxonomy" id="445787"/>
    <lineage>
        <taxon>Eukaryota</taxon>
        <taxon>Metazoa</taxon>
        <taxon>Chordata</taxon>
        <taxon>Craniata</taxon>
        <taxon>Vertebrata</taxon>
        <taxon>Euteleostomi</taxon>
        <taxon>Amphibia</taxon>
        <taxon>Batrachia</taxon>
        <taxon>Anura</taxon>
        <taxon>Pelobatoidea</taxon>
        <taxon>Megophryidae</taxon>
        <taxon>Leptobrachium</taxon>
    </lineage>
</organism>
<dbReference type="Proteomes" id="UP000694569">
    <property type="component" value="Unplaced"/>
</dbReference>
<dbReference type="Gene3D" id="1.20.5.170">
    <property type="match status" value="1"/>
</dbReference>
<reference evidence="7" key="1">
    <citation type="submission" date="2025-08" db="UniProtKB">
        <authorList>
            <consortium name="Ensembl"/>
        </authorList>
    </citation>
    <scope>IDENTIFICATION</scope>
</reference>
<feature type="compositionally biased region" description="Basic and acidic residues" evidence="5">
    <location>
        <begin position="456"/>
        <end position="465"/>
    </location>
</feature>
<dbReference type="PROSITE" id="PS00226">
    <property type="entry name" value="IF_ROD_1"/>
    <property type="match status" value="1"/>
</dbReference>
<feature type="compositionally biased region" description="Low complexity" evidence="5">
    <location>
        <begin position="95"/>
        <end position="104"/>
    </location>
</feature>
<dbReference type="SMART" id="SM01391">
    <property type="entry name" value="Filament"/>
    <property type="match status" value="1"/>
</dbReference>
<feature type="compositionally biased region" description="Basic residues" evidence="5">
    <location>
        <begin position="70"/>
        <end position="80"/>
    </location>
</feature>
<keyword evidence="8" id="KW-1185">Reference proteome</keyword>
<dbReference type="PRINTS" id="PR01248">
    <property type="entry name" value="TYPE1KERATIN"/>
</dbReference>
<dbReference type="GO" id="GO:0030855">
    <property type="term" value="P:epithelial cell differentiation"/>
    <property type="evidence" value="ECO:0007669"/>
    <property type="project" value="TreeGrafter"/>
</dbReference>
<evidence type="ECO:0000256" key="4">
    <source>
        <dbReference type="SAM" id="Coils"/>
    </source>
</evidence>
<dbReference type="FunFam" id="1.20.5.170:FF:000002">
    <property type="entry name" value="Type I keratin KA11"/>
    <property type="match status" value="1"/>
</dbReference>
<dbReference type="Gene3D" id="1.20.5.1160">
    <property type="entry name" value="Vasodilator-stimulated phosphoprotein"/>
    <property type="match status" value="1"/>
</dbReference>
<feature type="domain" description="IF rod" evidence="6">
    <location>
        <begin position="130"/>
        <end position="441"/>
    </location>
</feature>
<keyword evidence="1 3" id="KW-0403">Intermediate filament</keyword>
<protein>
    <recommendedName>
        <fullName evidence="6">IF rod domain-containing protein</fullName>
    </recommendedName>
</protein>
<dbReference type="PANTHER" id="PTHR23239">
    <property type="entry name" value="INTERMEDIATE FILAMENT"/>
    <property type="match status" value="1"/>
</dbReference>
<name>A0A8C5QKH8_9ANUR</name>
<dbReference type="OrthoDB" id="2441647at2759"/>
<keyword evidence="2 4" id="KW-0175">Coiled coil</keyword>